<keyword evidence="4" id="KW-1185">Reference proteome</keyword>
<name>A0ABX8FAB2_9BACI</name>
<feature type="compositionally biased region" description="Polar residues" evidence="1">
    <location>
        <begin position="47"/>
        <end position="58"/>
    </location>
</feature>
<dbReference type="PROSITE" id="PS51462">
    <property type="entry name" value="NUDIX"/>
    <property type="match status" value="1"/>
</dbReference>
<reference evidence="3 4" key="1">
    <citation type="submission" date="2021-03" db="EMBL/GenBank/DDBJ databases">
        <title>The first data on the complete genome of the tetrodotoxin-producing bacterium.</title>
        <authorList>
            <person name="Melnikova D.I."/>
            <person name="Nijland R."/>
            <person name="Magarlamov T.Y."/>
        </authorList>
    </citation>
    <scope>NUCLEOTIDE SEQUENCE [LARGE SCALE GENOMIC DNA]</scope>
    <source>
        <strain evidence="3 4">1839</strain>
    </source>
</reference>
<evidence type="ECO:0000313" key="4">
    <source>
        <dbReference type="Proteomes" id="UP000679247"/>
    </source>
</evidence>
<dbReference type="SUPFAM" id="SSF55811">
    <property type="entry name" value="Nudix"/>
    <property type="match status" value="1"/>
</dbReference>
<dbReference type="RefSeq" id="WP_214476075.1">
    <property type="nucleotide sequence ID" value="NZ_CP071709.1"/>
</dbReference>
<feature type="region of interest" description="Disordered" evidence="1">
    <location>
        <begin position="47"/>
        <end position="67"/>
    </location>
</feature>
<accession>A0ABX8FAB2</accession>
<sequence length="214" mass="24373">MTNKKWEEIILVAPRNTVFNNESLAFQGTEQRKEVVEEIITNLSDSNTSFRRGATTDPTPKENNAEINTDYKQPIPYVLIKRCNEIYTYERLSGGGESRLHSKLSLGVGGHMNPEEGNFQEVLMYNLNRELEEELNIQSSARNLQFIGLINDDLNEVGKVHLGILAILELSNDATVAVREVEQLKGYWLTIDELKQSCTYDRLEPWSQIAVDIL</sequence>
<proteinExistence type="predicted"/>
<evidence type="ECO:0000259" key="2">
    <source>
        <dbReference type="PROSITE" id="PS51462"/>
    </source>
</evidence>
<evidence type="ECO:0000256" key="1">
    <source>
        <dbReference type="SAM" id="MobiDB-lite"/>
    </source>
</evidence>
<evidence type="ECO:0000313" key="3">
    <source>
        <dbReference type="EMBL" id="QVY61114.1"/>
    </source>
</evidence>
<feature type="domain" description="Nudix hydrolase" evidence="2">
    <location>
        <begin position="70"/>
        <end position="214"/>
    </location>
</feature>
<dbReference type="InterPro" id="IPR000086">
    <property type="entry name" value="NUDIX_hydrolase_dom"/>
</dbReference>
<protein>
    <recommendedName>
        <fullName evidence="2">Nudix hydrolase domain-containing protein</fullName>
    </recommendedName>
</protein>
<organism evidence="3 4">
    <name type="scientific">Cytobacillus gottheilii</name>
    <dbReference type="NCBI Taxonomy" id="859144"/>
    <lineage>
        <taxon>Bacteria</taxon>
        <taxon>Bacillati</taxon>
        <taxon>Bacillota</taxon>
        <taxon>Bacilli</taxon>
        <taxon>Bacillales</taxon>
        <taxon>Bacillaceae</taxon>
        <taxon>Cytobacillus</taxon>
    </lineage>
</organism>
<dbReference type="InterPro" id="IPR015797">
    <property type="entry name" value="NUDIX_hydrolase-like_dom_sf"/>
</dbReference>
<gene>
    <name evidence="3" type="ORF">J1899_19450</name>
</gene>
<dbReference type="Proteomes" id="UP000679247">
    <property type="component" value="Chromosome"/>
</dbReference>
<dbReference type="Gene3D" id="3.90.79.10">
    <property type="entry name" value="Nucleoside Triphosphate Pyrophosphohydrolase"/>
    <property type="match status" value="1"/>
</dbReference>
<dbReference type="EMBL" id="CP071709">
    <property type="protein sequence ID" value="QVY61114.1"/>
    <property type="molecule type" value="Genomic_DNA"/>
</dbReference>